<proteinExistence type="predicted"/>
<name>A0ABU1AXM5_9BACT</name>
<keyword evidence="1" id="KW-0812">Transmembrane</keyword>
<feature type="transmembrane region" description="Helical" evidence="1">
    <location>
        <begin position="12"/>
        <end position="33"/>
    </location>
</feature>
<evidence type="ECO:0000256" key="1">
    <source>
        <dbReference type="SAM" id="Phobius"/>
    </source>
</evidence>
<dbReference type="EMBL" id="JARXHW010000044">
    <property type="protein sequence ID" value="MDQ8208902.1"/>
    <property type="molecule type" value="Genomic_DNA"/>
</dbReference>
<comment type="caution">
    <text evidence="2">The sequence shown here is derived from an EMBL/GenBank/DDBJ whole genome shotgun (WGS) entry which is preliminary data.</text>
</comment>
<dbReference type="NCBIfam" id="TIGR02532">
    <property type="entry name" value="IV_pilin_GFxxxE"/>
    <property type="match status" value="1"/>
</dbReference>
<keyword evidence="1" id="KW-1133">Transmembrane helix</keyword>
<dbReference type="SUPFAM" id="SSF54523">
    <property type="entry name" value="Pili subunits"/>
    <property type="match status" value="1"/>
</dbReference>
<dbReference type="PANTHER" id="PTHR30093">
    <property type="entry name" value="GENERAL SECRETION PATHWAY PROTEIN G"/>
    <property type="match status" value="1"/>
</dbReference>
<dbReference type="InterPro" id="IPR045584">
    <property type="entry name" value="Pilin-like"/>
</dbReference>
<evidence type="ECO:0000313" key="3">
    <source>
        <dbReference type="Proteomes" id="UP001225316"/>
    </source>
</evidence>
<evidence type="ECO:0000313" key="2">
    <source>
        <dbReference type="EMBL" id="MDQ8208902.1"/>
    </source>
</evidence>
<keyword evidence="3" id="KW-1185">Reference proteome</keyword>
<sequence>MKKNTHSAFTLIELLTVIAVIAVLAAILIPAIGTVRMNALETQGLSNIRQVGMSYLMVAQEDGGILPSVYGDDKKDLWDRRVNAVLINEQPEDYPSNWSETFKDPAAIARGVISEENTSKWHFAPLGPIIRGYGDDGTASEPGAGDAPEALWTYNRILKHQHPDRQILLADGGVSSPTSGVWGDLLHGESFGWSGVYKGNVNPDKANDPIDPGQNVGGDIRWMEDEAKFFFLDGHVEKRHQSEVYKKNLNPLYL</sequence>
<reference evidence="2 3" key="1">
    <citation type="submission" date="2023-04" db="EMBL/GenBank/DDBJ databases">
        <title>A novel bacteria isolated from coastal sediment.</title>
        <authorList>
            <person name="Liu X.-J."/>
            <person name="Du Z.-J."/>
        </authorList>
    </citation>
    <scope>NUCLEOTIDE SEQUENCE [LARGE SCALE GENOMIC DNA]</scope>
    <source>
        <strain evidence="2 3">SDUM461003</strain>
    </source>
</reference>
<gene>
    <name evidence="2" type="ORF">QEH52_15345</name>
</gene>
<protein>
    <submittedName>
        <fullName evidence="2">Type II secretion system protein</fullName>
    </submittedName>
</protein>
<dbReference type="RefSeq" id="WP_308951629.1">
    <property type="nucleotide sequence ID" value="NZ_JARXHW010000044.1"/>
</dbReference>
<organism evidence="2 3">
    <name type="scientific">Thalassobacterium maritimum</name>
    <dbReference type="NCBI Taxonomy" id="3041265"/>
    <lineage>
        <taxon>Bacteria</taxon>
        <taxon>Pseudomonadati</taxon>
        <taxon>Verrucomicrobiota</taxon>
        <taxon>Opitutia</taxon>
        <taxon>Puniceicoccales</taxon>
        <taxon>Coraliomargaritaceae</taxon>
        <taxon>Thalassobacterium</taxon>
    </lineage>
</organism>
<dbReference type="InterPro" id="IPR012902">
    <property type="entry name" value="N_methyl_site"/>
</dbReference>
<accession>A0ABU1AXM5</accession>
<dbReference type="Pfam" id="PF07963">
    <property type="entry name" value="N_methyl"/>
    <property type="match status" value="1"/>
</dbReference>
<dbReference type="Proteomes" id="UP001225316">
    <property type="component" value="Unassembled WGS sequence"/>
</dbReference>
<dbReference type="Gene3D" id="3.30.700.10">
    <property type="entry name" value="Glycoprotein, Type 4 Pilin"/>
    <property type="match status" value="1"/>
</dbReference>
<keyword evidence="1" id="KW-0472">Membrane</keyword>